<dbReference type="RefSeq" id="WP_078497925.1">
    <property type="nucleotide sequence ID" value="NZ_MSZX01000002.1"/>
</dbReference>
<name>A0A1T2XL85_9BACL</name>
<dbReference type="AlphaFoldDB" id="A0A1T2XL85"/>
<protein>
    <submittedName>
        <fullName evidence="1">Uncharacterized protein</fullName>
    </submittedName>
</protein>
<proteinExistence type="predicted"/>
<comment type="caution">
    <text evidence="1">The sequence shown here is derived from an EMBL/GenBank/DDBJ whole genome shotgun (WGS) entry which is preliminary data.</text>
</comment>
<organism evidence="1 2">
    <name type="scientific">Paenibacillus selenitireducens</name>
    <dbReference type="NCBI Taxonomy" id="1324314"/>
    <lineage>
        <taxon>Bacteria</taxon>
        <taxon>Bacillati</taxon>
        <taxon>Bacillota</taxon>
        <taxon>Bacilli</taxon>
        <taxon>Bacillales</taxon>
        <taxon>Paenibacillaceae</taxon>
        <taxon>Paenibacillus</taxon>
    </lineage>
</organism>
<reference evidence="1 2" key="1">
    <citation type="submission" date="2017-01" db="EMBL/GenBank/DDBJ databases">
        <title>Genome analysis of Paenibacillus selenitrireducens ES3-24.</title>
        <authorList>
            <person name="Xu D."/>
            <person name="Yao R."/>
            <person name="Zheng S."/>
        </authorList>
    </citation>
    <scope>NUCLEOTIDE SEQUENCE [LARGE SCALE GENOMIC DNA]</scope>
    <source>
        <strain evidence="1 2">ES3-24</strain>
    </source>
</reference>
<gene>
    <name evidence="1" type="ORF">BVG16_07630</name>
</gene>
<dbReference type="EMBL" id="MSZX01000002">
    <property type="protein sequence ID" value="OPA80582.1"/>
    <property type="molecule type" value="Genomic_DNA"/>
</dbReference>
<sequence>MKRVKAMLTKQGILYQNSMYSCRQAFSGQWFAIVDHVGELEIDIFYDSNNPNGIYLDSGYGCICCNKLLPNRIDEVYEMEYYNRLQEILILRKNEK</sequence>
<dbReference type="Proteomes" id="UP000190188">
    <property type="component" value="Unassembled WGS sequence"/>
</dbReference>
<dbReference type="STRING" id="1324314.BVG16_07630"/>
<evidence type="ECO:0000313" key="2">
    <source>
        <dbReference type="Proteomes" id="UP000190188"/>
    </source>
</evidence>
<evidence type="ECO:0000313" key="1">
    <source>
        <dbReference type="EMBL" id="OPA80582.1"/>
    </source>
</evidence>
<dbReference type="OrthoDB" id="2664949at2"/>
<accession>A0A1T2XL85</accession>
<keyword evidence="2" id="KW-1185">Reference proteome</keyword>
<dbReference type="PROSITE" id="PS51257">
    <property type="entry name" value="PROKAR_LIPOPROTEIN"/>
    <property type="match status" value="1"/>
</dbReference>